<feature type="region of interest" description="Disordered" evidence="1">
    <location>
        <begin position="1"/>
        <end position="21"/>
    </location>
</feature>
<evidence type="ECO:0000313" key="4">
    <source>
        <dbReference type="Proteomes" id="UP000732377"/>
    </source>
</evidence>
<dbReference type="EMBL" id="PIUK01000558">
    <property type="protein sequence ID" value="MBY6278502.1"/>
    <property type="molecule type" value="Genomic_DNA"/>
</dbReference>
<dbReference type="GO" id="GO:0008800">
    <property type="term" value="F:beta-lactamase activity"/>
    <property type="evidence" value="ECO:0007669"/>
    <property type="project" value="InterPro"/>
</dbReference>
<dbReference type="Gene3D" id="3.40.710.10">
    <property type="entry name" value="DD-peptidase/beta-lactamase superfamily"/>
    <property type="match status" value="1"/>
</dbReference>
<dbReference type="Proteomes" id="UP000732377">
    <property type="component" value="Unassembled WGS sequence"/>
</dbReference>
<dbReference type="InterPro" id="IPR000871">
    <property type="entry name" value="Beta-lactam_class-A"/>
</dbReference>
<gene>
    <name evidence="3" type="ORF">CWE10_20630</name>
</gene>
<dbReference type="SUPFAM" id="SSF56601">
    <property type="entry name" value="beta-lactamase/transpeptidase-like"/>
    <property type="match status" value="1"/>
</dbReference>
<dbReference type="InterPro" id="IPR045155">
    <property type="entry name" value="Beta-lactam_cat"/>
</dbReference>
<feature type="non-terminal residue" evidence="3">
    <location>
        <position position="416"/>
    </location>
</feature>
<dbReference type="GO" id="GO:0030655">
    <property type="term" value="P:beta-lactam antibiotic catabolic process"/>
    <property type="evidence" value="ECO:0007669"/>
    <property type="project" value="InterPro"/>
</dbReference>
<feature type="region of interest" description="Disordered" evidence="1">
    <location>
        <begin position="310"/>
        <end position="416"/>
    </location>
</feature>
<dbReference type="Pfam" id="PF13354">
    <property type="entry name" value="Beta-lactamase2"/>
    <property type="match status" value="1"/>
</dbReference>
<name>A0A953I7Y4_SYMTR</name>
<reference evidence="3" key="1">
    <citation type="submission" date="2017-11" db="EMBL/GenBank/DDBJ databases">
        <title>Three new genomes from thermophilic consortium.</title>
        <authorList>
            <person name="Quaggio R."/>
            <person name="Amgarten D."/>
            <person name="Setubal J.C."/>
        </authorList>
    </citation>
    <scope>NUCLEOTIDE SEQUENCE</scope>
    <source>
        <strain evidence="3">ZCTH01-B2</strain>
    </source>
</reference>
<dbReference type="InterPro" id="IPR012338">
    <property type="entry name" value="Beta-lactam/transpept-like"/>
</dbReference>
<evidence type="ECO:0000313" key="3">
    <source>
        <dbReference type="EMBL" id="MBY6278502.1"/>
    </source>
</evidence>
<evidence type="ECO:0000259" key="2">
    <source>
        <dbReference type="Pfam" id="PF13354"/>
    </source>
</evidence>
<sequence>MSDVAQTAERPSEAEPAVQRPPRVCTGAIPFGGAAAAGEALPYGGGGAALPADALAGLEEALHAYVSALSGTYGVAVVDLSTGATVSVGGDQVFVAASTFKVPLAMYVFSLVERGEADLAEPLYYAPEDWEGGSGILHGSIAGDCYTVAELVHLSLTVSDNIATNMLLRRFGEQNVFAYMRELGGTVTNLSTGRRATTPRDMALYMEVAYRRAAGEDGGLYRTLLGLLTQTAFSDRITAGAPSGVSVAHKIGTLPAMVHDVGIVFLPDRPFAIALFSSGVNDSVAAASLADITRLVSGFLLTETVPAWSVPGGAGPDQGGTPPQDAAREPAEATPDGAASDQGGMPPQDAAREPAEATADGAASDQGGMPPQDAPREPAEATPDGAASDQGGMPPQDAPREPAEATADGAASDQGG</sequence>
<protein>
    <recommendedName>
        <fullName evidence="2">Beta-lactamase class A catalytic domain-containing protein</fullName>
    </recommendedName>
</protein>
<proteinExistence type="predicted"/>
<feature type="domain" description="Beta-lactamase class A catalytic" evidence="2">
    <location>
        <begin position="74"/>
        <end position="276"/>
    </location>
</feature>
<dbReference type="PANTHER" id="PTHR35333:SF4">
    <property type="entry name" value="SLR0121 PROTEIN"/>
    <property type="match status" value="1"/>
</dbReference>
<comment type="caution">
    <text evidence="3">The sequence shown here is derived from an EMBL/GenBank/DDBJ whole genome shotgun (WGS) entry which is preliminary data.</text>
</comment>
<accession>A0A953I7Y4</accession>
<dbReference type="PANTHER" id="PTHR35333">
    <property type="entry name" value="BETA-LACTAMASE"/>
    <property type="match status" value="1"/>
</dbReference>
<dbReference type="GO" id="GO:0046677">
    <property type="term" value="P:response to antibiotic"/>
    <property type="evidence" value="ECO:0007669"/>
    <property type="project" value="InterPro"/>
</dbReference>
<dbReference type="PRINTS" id="PR00118">
    <property type="entry name" value="BLACTAMASEA"/>
</dbReference>
<dbReference type="AlphaFoldDB" id="A0A953I7Y4"/>
<evidence type="ECO:0000256" key="1">
    <source>
        <dbReference type="SAM" id="MobiDB-lite"/>
    </source>
</evidence>
<organism evidence="3 4">
    <name type="scientific">Symbiobacterium thermophilum</name>
    <dbReference type="NCBI Taxonomy" id="2734"/>
    <lineage>
        <taxon>Bacteria</taxon>
        <taxon>Bacillati</taxon>
        <taxon>Bacillota</taxon>
        <taxon>Clostridia</taxon>
        <taxon>Eubacteriales</taxon>
        <taxon>Symbiobacteriaceae</taxon>
        <taxon>Symbiobacterium</taxon>
    </lineage>
</organism>